<evidence type="ECO:0000313" key="6">
    <source>
        <dbReference type="EMBL" id="ONK76065.1"/>
    </source>
</evidence>
<dbReference type="Gramene" id="ONK76065">
    <property type="protein sequence ID" value="ONK76065"/>
    <property type="gene ID" value="A4U43_C03F23520"/>
</dbReference>
<gene>
    <name evidence="6" type="ORF">A4U43_C03F23520</name>
</gene>
<dbReference type="OMA" id="NHYPWSI"/>
<dbReference type="Pfam" id="PF00612">
    <property type="entry name" value="IQ"/>
    <property type="match status" value="2"/>
</dbReference>
<evidence type="ECO:0000256" key="3">
    <source>
        <dbReference type="ARBA" id="ARBA00024378"/>
    </source>
</evidence>
<organism evidence="6 7">
    <name type="scientific">Asparagus officinalis</name>
    <name type="common">Garden asparagus</name>
    <dbReference type="NCBI Taxonomy" id="4686"/>
    <lineage>
        <taxon>Eukaryota</taxon>
        <taxon>Viridiplantae</taxon>
        <taxon>Streptophyta</taxon>
        <taxon>Embryophyta</taxon>
        <taxon>Tracheophyta</taxon>
        <taxon>Spermatophyta</taxon>
        <taxon>Magnoliopsida</taxon>
        <taxon>Liliopsida</taxon>
        <taxon>Asparagales</taxon>
        <taxon>Asparagaceae</taxon>
        <taxon>Asparagoideae</taxon>
        <taxon>Asparagus</taxon>
    </lineage>
</organism>
<keyword evidence="7" id="KW-1185">Reference proteome</keyword>
<proteinExistence type="inferred from homology"/>
<feature type="compositionally biased region" description="Basic residues" evidence="4">
    <location>
        <begin position="1"/>
        <end position="13"/>
    </location>
</feature>
<dbReference type="Gene3D" id="1.20.5.190">
    <property type="match status" value="1"/>
</dbReference>
<dbReference type="InterPro" id="IPR025064">
    <property type="entry name" value="DUF4005"/>
</dbReference>
<dbReference type="OrthoDB" id="685302at2759"/>
<evidence type="ECO:0000313" key="7">
    <source>
        <dbReference type="Proteomes" id="UP000243459"/>
    </source>
</evidence>
<feature type="region of interest" description="Disordered" evidence="4">
    <location>
        <begin position="311"/>
        <end position="347"/>
    </location>
</feature>
<feature type="region of interest" description="Disordered" evidence="4">
    <location>
        <begin position="240"/>
        <end position="259"/>
    </location>
</feature>
<feature type="region of interest" description="Disordered" evidence="4">
    <location>
        <begin position="1"/>
        <end position="38"/>
    </location>
</feature>
<dbReference type="Proteomes" id="UP000243459">
    <property type="component" value="Chromosome 3"/>
</dbReference>
<name>A0A5P1FCE9_ASPOF</name>
<accession>A0A5P1FCE9</accession>
<feature type="compositionally biased region" description="Polar residues" evidence="4">
    <location>
        <begin position="311"/>
        <end position="323"/>
    </location>
</feature>
<evidence type="ECO:0000256" key="2">
    <source>
        <dbReference type="ARBA" id="ARBA00024341"/>
    </source>
</evidence>
<evidence type="ECO:0000259" key="5">
    <source>
        <dbReference type="Pfam" id="PF13178"/>
    </source>
</evidence>
<dbReference type="InterPro" id="IPR000048">
    <property type="entry name" value="IQ_motif_EF-hand-BS"/>
</dbReference>
<reference evidence="7" key="1">
    <citation type="journal article" date="2017" name="Nat. Commun.">
        <title>The asparagus genome sheds light on the origin and evolution of a young Y chromosome.</title>
        <authorList>
            <person name="Harkess A."/>
            <person name="Zhou J."/>
            <person name="Xu C."/>
            <person name="Bowers J.E."/>
            <person name="Van der Hulst R."/>
            <person name="Ayyampalayam S."/>
            <person name="Mercati F."/>
            <person name="Riccardi P."/>
            <person name="McKain M.R."/>
            <person name="Kakrana A."/>
            <person name="Tang H."/>
            <person name="Ray J."/>
            <person name="Groenendijk J."/>
            <person name="Arikit S."/>
            <person name="Mathioni S.M."/>
            <person name="Nakano M."/>
            <person name="Shan H."/>
            <person name="Telgmann-Rauber A."/>
            <person name="Kanno A."/>
            <person name="Yue Z."/>
            <person name="Chen H."/>
            <person name="Li W."/>
            <person name="Chen Y."/>
            <person name="Xu X."/>
            <person name="Zhang Y."/>
            <person name="Luo S."/>
            <person name="Chen H."/>
            <person name="Gao J."/>
            <person name="Mao Z."/>
            <person name="Pires J.C."/>
            <person name="Luo M."/>
            <person name="Kudrna D."/>
            <person name="Wing R.A."/>
            <person name="Meyers B.C."/>
            <person name="Yi K."/>
            <person name="Kong H."/>
            <person name="Lavrijsen P."/>
            <person name="Sunseri F."/>
            <person name="Falavigna A."/>
            <person name="Ye Y."/>
            <person name="Leebens-Mack J.H."/>
            <person name="Chen G."/>
        </authorList>
    </citation>
    <scope>NUCLEOTIDE SEQUENCE [LARGE SCALE GENOMIC DNA]</scope>
    <source>
        <strain evidence="7">cv. DH0086</strain>
    </source>
</reference>
<dbReference type="EMBL" id="CM007383">
    <property type="protein sequence ID" value="ONK76065.1"/>
    <property type="molecule type" value="Genomic_DNA"/>
</dbReference>
<feature type="compositionally biased region" description="Polar residues" evidence="4">
    <location>
        <begin position="244"/>
        <end position="259"/>
    </location>
</feature>
<dbReference type="CDD" id="cd23767">
    <property type="entry name" value="IQCD"/>
    <property type="match status" value="1"/>
</dbReference>
<protein>
    <recommendedName>
        <fullName evidence="5">DUF4005 domain-containing protein</fullName>
    </recommendedName>
</protein>
<dbReference type="Pfam" id="PF13178">
    <property type="entry name" value="DUF4005"/>
    <property type="match status" value="1"/>
</dbReference>
<dbReference type="PANTHER" id="PTHR32295">
    <property type="entry name" value="IQ-DOMAIN 5-RELATED"/>
    <property type="match status" value="1"/>
</dbReference>
<keyword evidence="1" id="KW-0112">Calmodulin-binding</keyword>
<dbReference type="PROSITE" id="PS50096">
    <property type="entry name" value="IQ"/>
    <property type="match status" value="2"/>
</dbReference>
<feature type="compositionally biased region" description="Basic and acidic residues" evidence="4">
    <location>
        <begin position="325"/>
        <end position="334"/>
    </location>
</feature>
<evidence type="ECO:0000256" key="1">
    <source>
        <dbReference type="ARBA" id="ARBA00022860"/>
    </source>
</evidence>
<comment type="subunit">
    <text evidence="3">Binds to multiple calmodulin (CaM) in the presence of Ca(2+) and CaM-like proteins.</text>
</comment>
<dbReference type="GO" id="GO:0005516">
    <property type="term" value="F:calmodulin binding"/>
    <property type="evidence" value="ECO:0007669"/>
    <property type="project" value="UniProtKB-KW"/>
</dbReference>
<feature type="domain" description="DUF4005" evidence="5">
    <location>
        <begin position="277"/>
        <end position="344"/>
    </location>
</feature>
<dbReference type="PANTHER" id="PTHR32295:SF45">
    <property type="entry name" value="PROTEIN IQ-DOMAIN 19"/>
    <property type="match status" value="1"/>
</dbReference>
<sequence length="412" mass="46811">MRKTGKWFKSFLTRKKEKERDNQSGPAPVPNTKEKKRWSFWRSVAGGKELTTVEPSVNAPVATNGVSESEVEQKRHDAVVRLTAVGNGGRTSRDVEEDAAIKIQAYFRSYLARKALCALKGLVKLQALIRGHLVRSQATETLRRMQALVRVQTRVRAQQLQMAEEARTISQQLPNYIRSPQHPRFQQSYGMETNAAENIRIVEMDLAEPRSSFKSRNSYSNPQSRRIINHRHSVYYYDERTPSKSDIQPQYSPSSSALTDISPKARSGHFEEFSFATTQTSPQYFSAISMPDATQDSIDYPLFRSYMANTQSSRAKARSQSVPKQRLDPFERQASRRRPSVEGRNIPRGVTMQRSSSQVGLIPNGYKFPWHLKLDRSNMSLKDSECGSTSTVLTNTNYCRSPAAYEAYGSKY</sequence>
<dbReference type="AlphaFoldDB" id="A0A5P1FCE9"/>
<evidence type="ECO:0000256" key="4">
    <source>
        <dbReference type="SAM" id="MobiDB-lite"/>
    </source>
</evidence>
<comment type="similarity">
    <text evidence="2">Belongs to the IQD family.</text>
</comment>